<evidence type="ECO:0000259" key="3">
    <source>
        <dbReference type="Pfam" id="PF23359"/>
    </source>
</evidence>
<evidence type="ECO:0000259" key="2">
    <source>
        <dbReference type="Pfam" id="PF11774"/>
    </source>
</evidence>
<dbReference type="Pfam" id="PF11774">
    <property type="entry name" value="Lsr2"/>
    <property type="match status" value="1"/>
</dbReference>
<keyword evidence="1" id="KW-0238">DNA-binding</keyword>
<dbReference type="RefSeq" id="WP_246240402.1">
    <property type="nucleotide sequence ID" value="NZ_AP022610.1"/>
</dbReference>
<dbReference type="InterPro" id="IPR055370">
    <property type="entry name" value="Lsr2_DNA-bd"/>
</dbReference>
<evidence type="ECO:0000313" key="4">
    <source>
        <dbReference type="EMBL" id="BBZ27142.1"/>
    </source>
</evidence>
<dbReference type="Proteomes" id="UP000466517">
    <property type="component" value="Chromosome"/>
</dbReference>
<dbReference type="Gene3D" id="3.30.60.230">
    <property type="entry name" value="Lsr2, dimerization domain"/>
    <property type="match status" value="1"/>
</dbReference>
<gene>
    <name evidence="4" type="ORF">MMAD_14370</name>
</gene>
<name>A0A7I7XCH0_9MYCO</name>
<sequence length="124" mass="13806">MKNGKTDDVDGTPADETVDFGIDGVRYEVDLSSANAAILRGVIAQWAERGRRVDRRRVRHLVPADPWRRYVSSGERVAIRQWCVDNGYQVGGRGPLPFHLVDAFRAANSSGAHVETRMLRTSEA</sequence>
<dbReference type="KEGG" id="mmag:MMAD_14370"/>
<dbReference type="AlphaFoldDB" id="A0A7I7XCH0"/>
<feature type="domain" description="Lsr2 dimerization" evidence="2">
    <location>
        <begin position="6"/>
        <end position="53"/>
    </location>
</feature>
<dbReference type="GO" id="GO:0016746">
    <property type="term" value="F:acyltransferase activity"/>
    <property type="evidence" value="ECO:0007669"/>
    <property type="project" value="InterPro"/>
</dbReference>
<accession>A0A7I7XCH0</accession>
<dbReference type="Pfam" id="PF23359">
    <property type="entry name" value="Lsr2_DNA-bd"/>
    <property type="match status" value="1"/>
</dbReference>
<protein>
    <submittedName>
        <fullName evidence="4">Protein lsr2</fullName>
    </submittedName>
</protein>
<feature type="domain" description="Lsr2 DNA-binding" evidence="3">
    <location>
        <begin position="78"/>
        <end position="107"/>
    </location>
</feature>
<dbReference type="GO" id="GO:0003677">
    <property type="term" value="F:DNA binding"/>
    <property type="evidence" value="ECO:0007669"/>
    <property type="project" value="UniProtKB-KW"/>
</dbReference>
<reference evidence="4 5" key="1">
    <citation type="journal article" date="2019" name="Emerg. Microbes Infect.">
        <title>Comprehensive subspecies identification of 175 nontuberculous mycobacteria species based on 7547 genomic profiles.</title>
        <authorList>
            <person name="Matsumoto Y."/>
            <person name="Kinjo T."/>
            <person name="Motooka D."/>
            <person name="Nabeya D."/>
            <person name="Jung N."/>
            <person name="Uechi K."/>
            <person name="Horii T."/>
            <person name="Iida T."/>
            <person name="Fujita J."/>
            <person name="Nakamura S."/>
        </authorList>
    </citation>
    <scope>NUCLEOTIDE SEQUENCE [LARGE SCALE GENOMIC DNA]</scope>
    <source>
        <strain evidence="4 5">JCM 13574</strain>
    </source>
</reference>
<dbReference type="EMBL" id="AP022610">
    <property type="protein sequence ID" value="BBZ27142.1"/>
    <property type="molecule type" value="Genomic_DNA"/>
</dbReference>
<keyword evidence="5" id="KW-1185">Reference proteome</keyword>
<dbReference type="InterPro" id="IPR042261">
    <property type="entry name" value="Lsr2-like_dimerization"/>
</dbReference>
<dbReference type="InterPro" id="IPR036625">
    <property type="entry name" value="E3-bd_dom_sf"/>
</dbReference>
<dbReference type="Gene3D" id="4.10.320.10">
    <property type="entry name" value="E3-binding domain"/>
    <property type="match status" value="1"/>
</dbReference>
<dbReference type="InterPro" id="IPR024412">
    <property type="entry name" value="Lsr2_dim_dom"/>
</dbReference>
<evidence type="ECO:0000313" key="5">
    <source>
        <dbReference type="Proteomes" id="UP000466517"/>
    </source>
</evidence>
<proteinExistence type="predicted"/>
<evidence type="ECO:0000256" key="1">
    <source>
        <dbReference type="ARBA" id="ARBA00023125"/>
    </source>
</evidence>
<organism evidence="4 5">
    <name type="scientific">Mycolicibacterium madagascariense</name>
    <dbReference type="NCBI Taxonomy" id="212765"/>
    <lineage>
        <taxon>Bacteria</taxon>
        <taxon>Bacillati</taxon>
        <taxon>Actinomycetota</taxon>
        <taxon>Actinomycetes</taxon>
        <taxon>Mycobacteriales</taxon>
        <taxon>Mycobacteriaceae</taxon>
        <taxon>Mycolicibacterium</taxon>
    </lineage>
</organism>